<dbReference type="CDD" id="cd11614">
    <property type="entry name" value="SAF_CpaB_FlgA_like"/>
    <property type="match status" value="1"/>
</dbReference>
<evidence type="ECO:0000313" key="3">
    <source>
        <dbReference type="EMBL" id="RUO57987.1"/>
    </source>
</evidence>
<sequence length="251" mass="27965">MLTLTPKAKLAALVMLSLALSLASYQLVTGYVAEQASIEVEEQREQELGILVTQRDILVGEIINADTLVIRNFPQSLVQDGWLRPEDAPSILGLASSRFIDRGEPLTANAIEPYQTPRFAAKLRPGFYAVTSLVSVQQLHNGLVKIGDKVTLRGSNFQENNKPLVLVNIPVIAMDNFDDHAQIDVNPSHYLPSTMTFELTAEQAAKFETMRMQNFEVWLQHAESSYVSVAPSPPIKIHRFFAKEVELDAIY</sequence>
<name>A0A432YAM3_9GAMM</name>
<organism evidence="3 4">
    <name type="scientific">Pseudidiomarina marina</name>
    <dbReference type="NCBI Taxonomy" id="502366"/>
    <lineage>
        <taxon>Bacteria</taxon>
        <taxon>Pseudomonadati</taxon>
        <taxon>Pseudomonadota</taxon>
        <taxon>Gammaproteobacteria</taxon>
        <taxon>Alteromonadales</taxon>
        <taxon>Idiomarinaceae</taxon>
        <taxon>Pseudidiomarina</taxon>
    </lineage>
</organism>
<dbReference type="AlphaFoldDB" id="A0A432YAM3"/>
<keyword evidence="4" id="KW-1185">Reference proteome</keyword>
<accession>A0A432YAM3</accession>
<evidence type="ECO:0000313" key="4">
    <source>
        <dbReference type="Proteomes" id="UP000288127"/>
    </source>
</evidence>
<gene>
    <name evidence="3" type="ORF">CWI76_11395</name>
</gene>
<comment type="caution">
    <text evidence="3">The sequence shown here is derived from an EMBL/GenBank/DDBJ whole genome shotgun (WGS) entry which is preliminary data.</text>
</comment>
<dbReference type="OrthoDB" id="6236420at2"/>
<dbReference type="EMBL" id="PIPZ01000006">
    <property type="protein sequence ID" value="RUO57987.1"/>
    <property type="molecule type" value="Genomic_DNA"/>
</dbReference>
<feature type="domain" description="SAF" evidence="2">
    <location>
        <begin position="48"/>
        <end position="112"/>
    </location>
</feature>
<dbReference type="RefSeq" id="WP_126760467.1">
    <property type="nucleotide sequence ID" value="NZ_PIPZ01000006.1"/>
</dbReference>
<protein>
    <recommendedName>
        <fullName evidence="2">SAF domain-containing protein</fullName>
    </recommendedName>
</protein>
<feature type="signal peptide" evidence="1">
    <location>
        <begin position="1"/>
        <end position="23"/>
    </location>
</feature>
<evidence type="ECO:0000256" key="1">
    <source>
        <dbReference type="SAM" id="SignalP"/>
    </source>
</evidence>
<dbReference type="SMART" id="SM00858">
    <property type="entry name" value="SAF"/>
    <property type="match status" value="1"/>
</dbReference>
<dbReference type="Proteomes" id="UP000288127">
    <property type="component" value="Unassembled WGS sequence"/>
</dbReference>
<proteinExistence type="predicted"/>
<feature type="chain" id="PRO_5019568913" description="SAF domain-containing protein" evidence="1">
    <location>
        <begin position="24"/>
        <end position="251"/>
    </location>
</feature>
<evidence type="ECO:0000259" key="2">
    <source>
        <dbReference type="SMART" id="SM00858"/>
    </source>
</evidence>
<dbReference type="InterPro" id="IPR013974">
    <property type="entry name" value="SAF"/>
</dbReference>
<reference evidence="4" key="1">
    <citation type="journal article" date="2018" name="Front. Microbiol.">
        <title>Genome-Based Analysis Reveals the Taxonomy and Diversity of the Family Idiomarinaceae.</title>
        <authorList>
            <person name="Liu Y."/>
            <person name="Lai Q."/>
            <person name="Shao Z."/>
        </authorList>
    </citation>
    <scope>NUCLEOTIDE SEQUENCE [LARGE SCALE GENOMIC DNA]</scope>
    <source>
        <strain evidence="4">PIM1</strain>
    </source>
</reference>
<keyword evidence="1" id="KW-0732">Signal</keyword>